<evidence type="ECO:0000313" key="2">
    <source>
        <dbReference type="EMBL" id="GAA6170004.1"/>
    </source>
</evidence>
<keyword evidence="1" id="KW-0472">Membrane</keyword>
<sequence>MKNFSIILNSIVIIFSIYGFLTLGNLTVACTAFIFLGGIAVSVSRQKKSLVWVVLIGNLMLFIIGAMLAVALALGLLAPQGAQAVLWGSVVLLLYVLPSLLNLFFIKIRYFPPLRHEPNDAS</sequence>
<reference evidence="2 3" key="1">
    <citation type="submission" date="2024-04" db="EMBL/GenBank/DDBJ databases">
        <title>Draft genome sequence of Sessilibacter corallicola NBRC 116591.</title>
        <authorList>
            <person name="Miyakawa T."/>
            <person name="Kusuya Y."/>
            <person name="Miura T."/>
        </authorList>
    </citation>
    <scope>NUCLEOTIDE SEQUENCE [LARGE SCALE GENOMIC DNA]</scope>
    <source>
        <strain evidence="2 3">KU-00831-HH</strain>
    </source>
</reference>
<proteinExistence type="predicted"/>
<evidence type="ECO:0008006" key="4">
    <source>
        <dbReference type="Google" id="ProtNLM"/>
    </source>
</evidence>
<organism evidence="2 3">
    <name type="scientific">Sessilibacter corallicola</name>
    <dbReference type="NCBI Taxonomy" id="2904075"/>
    <lineage>
        <taxon>Bacteria</taxon>
        <taxon>Pseudomonadati</taxon>
        <taxon>Pseudomonadota</taxon>
        <taxon>Gammaproteobacteria</taxon>
        <taxon>Cellvibrionales</taxon>
        <taxon>Cellvibrionaceae</taxon>
        <taxon>Sessilibacter</taxon>
    </lineage>
</organism>
<dbReference type="Proteomes" id="UP001465153">
    <property type="component" value="Unassembled WGS sequence"/>
</dbReference>
<gene>
    <name evidence="2" type="ORF">NBRC116591_38160</name>
</gene>
<keyword evidence="1" id="KW-0812">Transmembrane</keyword>
<dbReference type="RefSeq" id="WP_353304369.1">
    <property type="nucleotide sequence ID" value="NZ_BAABWN010000018.1"/>
</dbReference>
<protein>
    <recommendedName>
        <fullName evidence="4">Phage holin family protein</fullName>
    </recommendedName>
</protein>
<feature type="transmembrane region" description="Helical" evidence="1">
    <location>
        <begin position="6"/>
        <end position="39"/>
    </location>
</feature>
<feature type="transmembrane region" description="Helical" evidence="1">
    <location>
        <begin position="51"/>
        <end position="78"/>
    </location>
</feature>
<evidence type="ECO:0000256" key="1">
    <source>
        <dbReference type="SAM" id="Phobius"/>
    </source>
</evidence>
<name>A0ABQ0AEC7_9GAMM</name>
<comment type="caution">
    <text evidence="2">The sequence shown here is derived from an EMBL/GenBank/DDBJ whole genome shotgun (WGS) entry which is preliminary data.</text>
</comment>
<accession>A0ABQ0AEC7</accession>
<dbReference type="PROSITE" id="PS51257">
    <property type="entry name" value="PROKAR_LIPOPROTEIN"/>
    <property type="match status" value="1"/>
</dbReference>
<evidence type="ECO:0000313" key="3">
    <source>
        <dbReference type="Proteomes" id="UP001465153"/>
    </source>
</evidence>
<dbReference type="EMBL" id="BAABWN010000018">
    <property type="protein sequence ID" value="GAA6170004.1"/>
    <property type="molecule type" value="Genomic_DNA"/>
</dbReference>
<keyword evidence="1" id="KW-1133">Transmembrane helix</keyword>
<feature type="transmembrane region" description="Helical" evidence="1">
    <location>
        <begin position="84"/>
        <end position="106"/>
    </location>
</feature>
<keyword evidence="3" id="KW-1185">Reference proteome</keyword>